<comment type="caution">
    <text evidence="3">The sequence shown here is derived from an EMBL/GenBank/DDBJ whole genome shotgun (WGS) entry which is preliminary data.</text>
</comment>
<dbReference type="InterPro" id="IPR010730">
    <property type="entry name" value="HET"/>
</dbReference>
<evidence type="ECO:0000313" key="3">
    <source>
        <dbReference type="EMBL" id="KAK3935470.1"/>
    </source>
</evidence>
<organism evidence="3 4">
    <name type="scientific">Diplogelasinospora grovesii</name>
    <dbReference type="NCBI Taxonomy" id="303347"/>
    <lineage>
        <taxon>Eukaryota</taxon>
        <taxon>Fungi</taxon>
        <taxon>Dikarya</taxon>
        <taxon>Ascomycota</taxon>
        <taxon>Pezizomycotina</taxon>
        <taxon>Sordariomycetes</taxon>
        <taxon>Sordariomycetidae</taxon>
        <taxon>Sordariales</taxon>
        <taxon>Diplogelasinosporaceae</taxon>
        <taxon>Diplogelasinospora</taxon>
    </lineage>
</organism>
<name>A0AAN6MXS4_9PEZI</name>
<proteinExistence type="predicted"/>
<dbReference type="PANTHER" id="PTHR33112:SF16">
    <property type="entry name" value="HETEROKARYON INCOMPATIBILITY DOMAIN-CONTAINING PROTEIN"/>
    <property type="match status" value="1"/>
</dbReference>
<keyword evidence="4" id="KW-1185">Reference proteome</keyword>
<accession>A0AAN6MXS4</accession>
<dbReference type="Pfam" id="PF06985">
    <property type="entry name" value="HET"/>
    <property type="match status" value="1"/>
</dbReference>
<evidence type="ECO:0000259" key="2">
    <source>
        <dbReference type="Pfam" id="PF06985"/>
    </source>
</evidence>
<feature type="region of interest" description="Disordered" evidence="1">
    <location>
        <begin position="542"/>
        <end position="563"/>
    </location>
</feature>
<dbReference type="PANTHER" id="PTHR33112">
    <property type="entry name" value="DOMAIN PROTEIN, PUTATIVE-RELATED"/>
    <property type="match status" value="1"/>
</dbReference>
<dbReference type="AlphaFoldDB" id="A0AAN6MXS4"/>
<feature type="domain" description="Heterokaryon incompatibility" evidence="2">
    <location>
        <begin position="224"/>
        <end position="374"/>
    </location>
</feature>
<gene>
    <name evidence="3" type="ORF">QBC46DRAFT_346583</name>
</gene>
<protein>
    <submittedName>
        <fullName evidence="3">Heterokaryon incompatibility protein-domain-containing protein</fullName>
    </submittedName>
</protein>
<dbReference type="Proteomes" id="UP001303473">
    <property type="component" value="Unassembled WGS sequence"/>
</dbReference>
<evidence type="ECO:0000313" key="4">
    <source>
        <dbReference type="Proteomes" id="UP001303473"/>
    </source>
</evidence>
<evidence type="ECO:0000256" key="1">
    <source>
        <dbReference type="SAM" id="MobiDB-lite"/>
    </source>
</evidence>
<dbReference type="EMBL" id="MU853922">
    <property type="protein sequence ID" value="KAK3935470.1"/>
    <property type="molecule type" value="Genomic_DNA"/>
</dbReference>
<reference evidence="4" key="1">
    <citation type="journal article" date="2023" name="Mol. Phylogenet. Evol.">
        <title>Genome-scale phylogeny and comparative genomics of the fungal order Sordariales.</title>
        <authorList>
            <person name="Hensen N."/>
            <person name="Bonometti L."/>
            <person name="Westerberg I."/>
            <person name="Brannstrom I.O."/>
            <person name="Guillou S."/>
            <person name="Cros-Aarteil S."/>
            <person name="Calhoun S."/>
            <person name="Haridas S."/>
            <person name="Kuo A."/>
            <person name="Mondo S."/>
            <person name="Pangilinan J."/>
            <person name="Riley R."/>
            <person name="LaButti K."/>
            <person name="Andreopoulos B."/>
            <person name="Lipzen A."/>
            <person name="Chen C."/>
            <person name="Yan M."/>
            <person name="Daum C."/>
            <person name="Ng V."/>
            <person name="Clum A."/>
            <person name="Steindorff A."/>
            <person name="Ohm R.A."/>
            <person name="Martin F."/>
            <person name="Silar P."/>
            <person name="Natvig D.O."/>
            <person name="Lalanne C."/>
            <person name="Gautier V."/>
            <person name="Ament-Velasquez S.L."/>
            <person name="Kruys A."/>
            <person name="Hutchinson M.I."/>
            <person name="Powell A.J."/>
            <person name="Barry K."/>
            <person name="Miller A.N."/>
            <person name="Grigoriev I.V."/>
            <person name="Debuchy R."/>
            <person name="Gladieux P."/>
            <person name="Hiltunen Thoren M."/>
            <person name="Johannesson H."/>
        </authorList>
    </citation>
    <scope>NUCLEOTIDE SEQUENCE [LARGE SCALE GENOMIC DNA]</scope>
    <source>
        <strain evidence="4">CBS 340.73</strain>
    </source>
</reference>
<sequence>MATQGKVVSPGALCTACSKIPPNLFLPGHGVSHELNLSSIADSGSQGCNLCAAFRGGLNRILNISGPKPIENVSVRSEWARSKQASSQGWLAAYDGDQRICRLRFITSYHGDLMVPVDEDPPSIYAREVDFFGTRQSQSQQPSSIDSGRCGLSTASNSDENFSLMNRWLDECLDNHHSCGINGMHIDETGFTLPRRLIDTRGGTLRLVDSSTIPLDPDGSGPSYVTLSHCWGDQSLIPKCTKSNMKQLMTLIDFGSLPRSFQDCITVARKVRIQYVWIDSLCIIQDDADDKNAEVARMALIYSKSICTIVASAAPDSSGGCFVDRVNQQATSPLSVDFSYERIKFTVTIYPYLHDFVDMVSNGPVSTRGWCFQERQLSKRVIYFTEKCIAWECRDAAATEAQPNMASRAWRHKYPNFAMASDRVLDCVPAGASFSQPNWLADEQLRSILLRDNPAFATGGIRLGYKHWMDKWPTIIEEYSPRALSSAYDRLPALGGLASVISGLLTKPLDPRGHAYLAGLFRADLVRQLCWFPDVQDPRSRRKVDVWPPPPREPPACTSKTISDRPSLPSWSWISVEDPVRYYDIDTFFSEADMEQELKEESLGVNGMRYSDLAPQVLESRIDLVVPWYEFGAVSAGRIKISGLALQVEIDEQDFISDISSLVLPKCYAMMRDQKGKHFWSRKRRPIEMVQTTGLIYFDTDPKELPRMTMYCLRLGSKRSLVSSCNPVHVGLVLIKVEDSKLPGGLMVGPWFRRVGMFETWYENRKFLERAMRKEFVII</sequence>